<dbReference type="InterPro" id="IPR025381">
    <property type="entry name" value="DUF4296"/>
</dbReference>
<evidence type="ECO:0000259" key="1">
    <source>
        <dbReference type="Pfam" id="PF14129"/>
    </source>
</evidence>
<feature type="domain" description="DUF4296" evidence="1">
    <location>
        <begin position="19"/>
        <end position="104"/>
    </location>
</feature>
<evidence type="ECO:0000313" key="3">
    <source>
        <dbReference type="Proteomes" id="UP000002028"/>
    </source>
</evidence>
<proteinExistence type="predicted"/>
<sequence>MLLSGWLVAACTAPENKPPEHLLTQDQMASILIDVHLAEAKISRINLHSTDSANIVYKHLEGAIFKKNGVDTATYRKSYIFYSSHPADMEAIYKRVTEELKKKVDAHSPKTS</sequence>
<protein>
    <recommendedName>
        <fullName evidence="1">DUF4296 domain-containing protein</fullName>
    </recommendedName>
</protein>
<dbReference type="EMBL" id="CP001769">
    <property type="protein sequence ID" value="ADB42066.1"/>
    <property type="molecule type" value="Genomic_DNA"/>
</dbReference>
<name>D2QTD4_SPILD</name>
<organism evidence="2 3">
    <name type="scientific">Spirosoma linguale (strain ATCC 33905 / DSM 74 / LMG 10896 / Claus 1)</name>
    <dbReference type="NCBI Taxonomy" id="504472"/>
    <lineage>
        <taxon>Bacteria</taxon>
        <taxon>Pseudomonadati</taxon>
        <taxon>Bacteroidota</taxon>
        <taxon>Cytophagia</taxon>
        <taxon>Cytophagales</taxon>
        <taxon>Cytophagaceae</taxon>
        <taxon>Spirosoma</taxon>
    </lineage>
</organism>
<dbReference type="Proteomes" id="UP000002028">
    <property type="component" value="Chromosome"/>
</dbReference>
<accession>D2QTD4</accession>
<evidence type="ECO:0000313" key="2">
    <source>
        <dbReference type="EMBL" id="ADB42066.1"/>
    </source>
</evidence>
<keyword evidence="3" id="KW-1185">Reference proteome</keyword>
<gene>
    <name evidence="2" type="ordered locus">Slin_6104</name>
</gene>
<reference evidence="2 3" key="1">
    <citation type="journal article" date="2010" name="Stand. Genomic Sci.">
        <title>Complete genome sequence of Spirosoma linguale type strain (1).</title>
        <authorList>
            <person name="Lail K."/>
            <person name="Sikorski J."/>
            <person name="Saunders E."/>
            <person name="Lapidus A."/>
            <person name="Glavina Del Rio T."/>
            <person name="Copeland A."/>
            <person name="Tice H."/>
            <person name="Cheng J.-F."/>
            <person name="Lucas S."/>
            <person name="Nolan M."/>
            <person name="Bruce D."/>
            <person name="Goodwin L."/>
            <person name="Pitluck S."/>
            <person name="Ivanova N."/>
            <person name="Mavromatis K."/>
            <person name="Ovchinnikova G."/>
            <person name="Pati A."/>
            <person name="Chen A."/>
            <person name="Palaniappan K."/>
            <person name="Land M."/>
            <person name="Hauser L."/>
            <person name="Chang Y.-J."/>
            <person name="Jeffries C.D."/>
            <person name="Chain P."/>
            <person name="Brettin T."/>
            <person name="Detter J.C."/>
            <person name="Schuetze A."/>
            <person name="Rohde M."/>
            <person name="Tindall B.J."/>
            <person name="Goeker M."/>
            <person name="Bristow J."/>
            <person name="Eisen J.A."/>
            <person name="Markowitz V."/>
            <person name="Hugenholtz P."/>
            <person name="Kyrpides N.C."/>
            <person name="Klenk H.-P."/>
            <person name="Chen F."/>
        </authorList>
    </citation>
    <scope>NUCLEOTIDE SEQUENCE [LARGE SCALE GENOMIC DNA]</scope>
    <source>
        <strain evidence="3">ATCC 33905 / DSM 74 / LMG 10896 / Claus 1</strain>
    </source>
</reference>
<dbReference type="eggNOG" id="ENOG5033DU3">
    <property type="taxonomic scope" value="Bacteria"/>
</dbReference>
<dbReference type="HOGENOM" id="CLU_147908_0_0_10"/>
<dbReference type="Pfam" id="PF14129">
    <property type="entry name" value="DUF4296"/>
    <property type="match status" value="1"/>
</dbReference>
<dbReference type="STRING" id="504472.Slin_6104"/>
<dbReference type="AlphaFoldDB" id="D2QTD4"/>
<dbReference type="KEGG" id="sli:Slin_6104"/>